<dbReference type="EMBL" id="CT573073">
    <property type="protein sequence ID" value="CAJ71113.1"/>
    <property type="molecule type" value="Genomic_DNA"/>
</dbReference>
<dbReference type="AlphaFoldDB" id="Q1PV59"/>
<evidence type="ECO:0000313" key="1">
    <source>
        <dbReference type="EMBL" id="CAJ71113.1"/>
    </source>
</evidence>
<dbReference type="InterPro" id="IPR005534">
    <property type="entry name" value="Curli_assmbl/transp-comp_CsgG"/>
</dbReference>
<gene>
    <name evidence="1" type="ORF">kustc0368</name>
</gene>
<name>Q1PV59_KUEST</name>
<organism evidence="1">
    <name type="scientific">Kuenenia stuttgartiensis</name>
    <dbReference type="NCBI Taxonomy" id="174633"/>
    <lineage>
        <taxon>Bacteria</taxon>
        <taxon>Pseudomonadati</taxon>
        <taxon>Planctomycetota</taxon>
        <taxon>Candidatus Brocadiia</taxon>
        <taxon>Candidatus Brocadiales</taxon>
        <taxon>Candidatus Brocadiaceae</taxon>
        <taxon>Candidatus Kuenenia</taxon>
    </lineage>
</organism>
<reference evidence="1" key="1">
    <citation type="journal article" date="2006" name="Nature">
        <title>Deciphering the evolution and metabolism of an anammox bacterium from a community genome.</title>
        <authorList>
            <person name="Strous M."/>
            <person name="Pelletier E."/>
            <person name="Mangenot S."/>
            <person name="Rattei T."/>
            <person name="Lehner A."/>
            <person name="Taylor M.W."/>
            <person name="Horn M."/>
            <person name="Daims H."/>
            <person name="Bartol-Mavel D."/>
            <person name="Wincker P."/>
            <person name="Barbe V."/>
            <person name="Fonknechten N."/>
            <person name="Vallenet D."/>
            <person name="Segurens B."/>
            <person name="Schenowitz-Truong C."/>
            <person name="Medigue C."/>
            <person name="Collingro A."/>
            <person name="Snel B."/>
            <person name="Dutilh B.E."/>
            <person name="OpDenCamp H.J.M."/>
            <person name="vanDerDrift C."/>
            <person name="Cirpus I."/>
            <person name="vanDePas-Schoonen K.T."/>
            <person name="Harhangi H.R."/>
            <person name="vanNiftrik L."/>
            <person name="Schmid M."/>
            <person name="Keltjens J."/>
            <person name="vanDeVossenberg J."/>
            <person name="Kartal B."/>
            <person name="Meier H."/>
            <person name="Frishman D."/>
            <person name="Huynen M.A."/>
            <person name="Mewes H."/>
            <person name="Weissenbach J."/>
            <person name="Jetten M.S.M."/>
            <person name="Wagner M."/>
            <person name="LePaslier D."/>
        </authorList>
    </citation>
    <scope>NUCLEOTIDE SEQUENCE</scope>
</reference>
<reference evidence="1" key="2">
    <citation type="submission" date="2006-01" db="EMBL/GenBank/DDBJ databases">
        <authorList>
            <person name="Genoscope"/>
        </authorList>
    </citation>
    <scope>NUCLEOTIDE SEQUENCE</scope>
</reference>
<protein>
    <recommendedName>
        <fullName evidence="2">Curli production assembly/transport component CsgG</fullName>
    </recommendedName>
</protein>
<dbReference type="Gene3D" id="3.40.50.10610">
    <property type="entry name" value="ABC-type transport auxiliary lipoprotein component"/>
    <property type="match status" value="1"/>
</dbReference>
<proteinExistence type="predicted"/>
<dbReference type="Pfam" id="PF03783">
    <property type="entry name" value="CsgG"/>
    <property type="match status" value="1"/>
</dbReference>
<accession>Q1PV59</accession>
<dbReference type="GO" id="GO:0030288">
    <property type="term" value="C:outer membrane-bounded periplasmic space"/>
    <property type="evidence" value="ECO:0007669"/>
    <property type="project" value="InterPro"/>
</dbReference>
<evidence type="ECO:0008006" key="2">
    <source>
        <dbReference type="Google" id="ProtNLM"/>
    </source>
</evidence>
<sequence length="320" mass="35607">MRSYPNGQMLRPTLQERQVCMKKPTMMKILFLGCALAFLMQTRAFAERETMGIASVRPTQAIIAGANRSGSRLSLDRVMQSMNGQLADRINATRKFQIVARNDLDDIVKEQEFAHSGNVSADDSTAAKQFKISGIKYLLVATIDDFQDYNELATFKKTGRTATKRVIRLSCIGKIYDTTTGKLLESANFQISNKDISENKTYSTRDGDLNEALLVGIARKMADKIAQRMTDVIFPPKVLSKRDNRITINRGDETDIASGQIWDIFAVGDELIDPDTNESLGREEILVGKVKIVNILPKVSTAEIIEDHGIDKGAIVRKAQ</sequence>